<accession>A0AAN9AEE8</accession>
<feature type="chain" id="PRO_5042863924" evidence="1">
    <location>
        <begin position="26"/>
        <end position="155"/>
    </location>
</feature>
<evidence type="ECO:0000313" key="3">
    <source>
        <dbReference type="Proteomes" id="UP001381693"/>
    </source>
</evidence>
<proteinExistence type="predicted"/>
<reference evidence="2 3" key="1">
    <citation type="submission" date="2023-11" db="EMBL/GenBank/DDBJ databases">
        <title>Halocaridina rubra genome assembly.</title>
        <authorList>
            <person name="Smith C."/>
        </authorList>
    </citation>
    <scope>NUCLEOTIDE SEQUENCE [LARGE SCALE GENOMIC DNA]</scope>
    <source>
        <strain evidence="2">EP-1</strain>
        <tissue evidence="2">Whole</tissue>
    </source>
</reference>
<gene>
    <name evidence="2" type="ORF">SK128_010478</name>
</gene>
<keyword evidence="3" id="KW-1185">Reference proteome</keyword>
<comment type="caution">
    <text evidence="2">The sequence shown here is derived from an EMBL/GenBank/DDBJ whole genome shotgun (WGS) entry which is preliminary data.</text>
</comment>
<dbReference type="AlphaFoldDB" id="A0AAN9AEE8"/>
<protein>
    <submittedName>
        <fullName evidence="2">Uncharacterized protein</fullName>
    </submittedName>
</protein>
<evidence type="ECO:0000313" key="2">
    <source>
        <dbReference type="EMBL" id="KAK7081457.1"/>
    </source>
</evidence>
<dbReference type="EMBL" id="JAXCGZ010004852">
    <property type="protein sequence ID" value="KAK7081457.1"/>
    <property type="molecule type" value="Genomic_DNA"/>
</dbReference>
<dbReference type="PROSITE" id="PS51257">
    <property type="entry name" value="PROKAR_LIPOPROTEIN"/>
    <property type="match status" value="1"/>
</dbReference>
<name>A0AAN9AEE8_HALRR</name>
<keyword evidence="1" id="KW-0732">Signal</keyword>
<dbReference type="Proteomes" id="UP001381693">
    <property type="component" value="Unassembled WGS sequence"/>
</dbReference>
<feature type="signal peptide" evidence="1">
    <location>
        <begin position="1"/>
        <end position="25"/>
    </location>
</feature>
<sequence length="155" mass="17657">MSTLQRGICFLRSSVFLLFLSACYCNQDFDLSLVKKNFQEHFSELKDTEKLRDFVDKVTKLRVEAKTMLINGTKCYRYSVDSADCTTGFNMGSSLDILVQIMQRMTLAKDTEDILQAVSEPIFSNPCNCAPAEISEGCDRLIRRAVEFLRLLCPQ</sequence>
<organism evidence="2 3">
    <name type="scientific">Halocaridina rubra</name>
    <name type="common">Hawaiian red shrimp</name>
    <dbReference type="NCBI Taxonomy" id="373956"/>
    <lineage>
        <taxon>Eukaryota</taxon>
        <taxon>Metazoa</taxon>
        <taxon>Ecdysozoa</taxon>
        <taxon>Arthropoda</taxon>
        <taxon>Crustacea</taxon>
        <taxon>Multicrustacea</taxon>
        <taxon>Malacostraca</taxon>
        <taxon>Eumalacostraca</taxon>
        <taxon>Eucarida</taxon>
        <taxon>Decapoda</taxon>
        <taxon>Pleocyemata</taxon>
        <taxon>Caridea</taxon>
        <taxon>Atyoidea</taxon>
        <taxon>Atyidae</taxon>
        <taxon>Halocaridina</taxon>
    </lineage>
</organism>
<evidence type="ECO:0000256" key="1">
    <source>
        <dbReference type="SAM" id="SignalP"/>
    </source>
</evidence>